<keyword evidence="4" id="KW-1185">Reference proteome</keyword>
<dbReference type="AlphaFoldDB" id="A0A0P7AQ29"/>
<protein>
    <submittedName>
        <fullName evidence="3">Uncharacterized protein</fullName>
    </submittedName>
</protein>
<dbReference type="EMBL" id="LKCW01000216">
    <property type="protein sequence ID" value="KPM36155.1"/>
    <property type="molecule type" value="Genomic_DNA"/>
</dbReference>
<comment type="caution">
    <text evidence="3">The sequence shown here is derived from an EMBL/GenBank/DDBJ whole genome shotgun (WGS) entry which is preliminary data.</text>
</comment>
<feature type="compositionally biased region" description="Basic residues" evidence="1">
    <location>
        <begin position="160"/>
        <end position="173"/>
    </location>
</feature>
<sequence length="195" mass="22354">MAKLLLTSSQVQVIASGFVIILCTFALFFSGYMIQQRTLRELRFAIQPRGPSKGSRPSPQAYLPERFRETTTELEDGTIVTLESEAHREAREQRVLIEVKKTMPGEEVKKVGKPSDEVEKAAKYEVNQAAQQKNIDIVEEFKAKMSEKISAASHPDKPAKKSKPLTRAQRRKMIKQDLQRSAQLEEPAYYQRRMW</sequence>
<name>A0A0P7AQ29_9HYPO</name>
<evidence type="ECO:0000256" key="2">
    <source>
        <dbReference type="SAM" id="Phobius"/>
    </source>
</evidence>
<keyword evidence="2" id="KW-1133">Transmembrane helix</keyword>
<reference evidence="3 4" key="1">
    <citation type="submission" date="2015-09" db="EMBL/GenBank/DDBJ databases">
        <title>Draft genome of a European isolate of the apple canker pathogen Neonectria ditissima.</title>
        <authorList>
            <person name="Gomez-Cortecero A."/>
            <person name="Harrison R.J."/>
            <person name="Armitage A.D."/>
        </authorList>
    </citation>
    <scope>NUCLEOTIDE SEQUENCE [LARGE SCALE GENOMIC DNA]</scope>
    <source>
        <strain evidence="3 4">R09/05</strain>
    </source>
</reference>
<dbReference type="Proteomes" id="UP000050424">
    <property type="component" value="Unassembled WGS sequence"/>
</dbReference>
<feature type="transmembrane region" description="Helical" evidence="2">
    <location>
        <begin position="12"/>
        <end position="34"/>
    </location>
</feature>
<evidence type="ECO:0000313" key="4">
    <source>
        <dbReference type="Proteomes" id="UP000050424"/>
    </source>
</evidence>
<organism evidence="3 4">
    <name type="scientific">Neonectria ditissima</name>
    <dbReference type="NCBI Taxonomy" id="78410"/>
    <lineage>
        <taxon>Eukaryota</taxon>
        <taxon>Fungi</taxon>
        <taxon>Dikarya</taxon>
        <taxon>Ascomycota</taxon>
        <taxon>Pezizomycotina</taxon>
        <taxon>Sordariomycetes</taxon>
        <taxon>Hypocreomycetidae</taxon>
        <taxon>Hypocreales</taxon>
        <taxon>Nectriaceae</taxon>
        <taxon>Neonectria</taxon>
    </lineage>
</organism>
<evidence type="ECO:0000313" key="3">
    <source>
        <dbReference type="EMBL" id="KPM36155.1"/>
    </source>
</evidence>
<evidence type="ECO:0000256" key="1">
    <source>
        <dbReference type="SAM" id="MobiDB-lite"/>
    </source>
</evidence>
<feature type="region of interest" description="Disordered" evidence="1">
    <location>
        <begin position="146"/>
        <end position="195"/>
    </location>
</feature>
<keyword evidence="2" id="KW-0812">Transmembrane</keyword>
<gene>
    <name evidence="3" type="ORF">AK830_g10403</name>
</gene>
<dbReference type="OrthoDB" id="5367275at2759"/>
<keyword evidence="2" id="KW-0472">Membrane</keyword>
<proteinExistence type="predicted"/>
<accession>A0A0P7AQ29</accession>